<dbReference type="FunFam" id="2.30.30.40:FF:000212">
    <property type="entry name" value="NADPH oxidase activator 1"/>
    <property type="match status" value="1"/>
</dbReference>
<evidence type="ECO:0000259" key="9">
    <source>
        <dbReference type="PROSITE" id="PS50002"/>
    </source>
</evidence>
<accession>A0A8C2V323</accession>
<evidence type="ECO:0000313" key="10">
    <source>
        <dbReference type="Ensembl" id="ENSCLAP00000008056.1"/>
    </source>
</evidence>
<organism evidence="10 11">
    <name type="scientific">Chinchilla lanigera</name>
    <name type="common">Long-tailed chinchilla</name>
    <name type="synonym">Chinchilla villidera</name>
    <dbReference type="NCBI Taxonomy" id="34839"/>
    <lineage>
        <taxon>Eukaryota</taxon>
        <taxon>Metazoa</taxon>
        <taxon>Chordata</taxon>
        <taxon>Craniata</taxon>
        <taxon>Vertebrata</taxon>
        <taxon>Euteleostomi</taxon>
        <taxon>Mammalia</taxon>
        <taxon>Eutheria</taxon>
        <taxon>Euarchontoglires</taxon>
        <taxon>Glires</taxon>
        <taxon>Rodentia</taxon>
        <taxon>Hystricomorpha</taxon>
        <taxon>Chinchillidae</taxon>
        <taxon>Chinchilla</taxon>
    </lineage>
</organism>
<dbReference type="Proteomes" id="UP000694398">
    <property type="component" value="Unassembled WGS sequence"/>
</dbReference>
<dbReference type="GO" id="GO:0043020">
    <property type="term" value="C:NADPH oxidase complex"/>
    <property type="evidence" value="ECO:0007669"/>
    <property type="project" value="Ensembl"/>
</dbReference>
<dbReference type="InterPro" id="IPR036028">
    <property type="entry name" value="SH3-like_dom_sf"/>
</dbReference>
<reference evidence="10" key="2">
    <citation type="submission" date="2025-09" db="UniProtKB">
        <authorList>
            <consortium name="Ensembl"/>
        </authorList>
    </citation>
    <scope>IDENTIFICATION</scope>
</reference>
<dbReference type="GeneTree" id="ENSGT00530000063843"/>
<evidence type="ECO:0000256" key="8">
    <source>
        <dbReference type="SAM" id="MobiDB-lite"/>
    </source>
</evidence>
<dbReference type="SMART" id="SM00028">
    <property type="entry name" value="TPR"/>
    <property type="match status" value="3"/>
</dbReference>
<dbReference type="InterPro" id="IPR011990">
    <property type="entry name" value="TPR-like_helical_dom_sf"/>
</dbReference>
<dbReference type="InterPro" id="IPR001452">
    <property type="entry name" value="SH3_domain"/>
</dbReference>
<dbReference type="InterPro" id="IPR019734">
    <property type="entry name" value="TPR_rpt"/>
</dbReference>
<comment type="subcellular location">
    <subcellularLocation>
        <location evidence="1">Cytoplasm</location>
    </subcellularLocation>
</comment>
<evidence type="ECO:0000256" key="2">
    <source>
        <dbReference type="ARBA" id="ARBA00008051"/>
    </source>
</evidence>
<dbReference type="GO" id="GO:0005737">
    <property type="term" value="C:cytoplasm"/>
    <property type="evidence" value="ECO:0007669"/>
    <property type="project" value="UniProtKB-SubCell"/>
</dbReference>
<keyword evidence="5" id="KW-0677">Repeat</keyword>
<protein>
    <submittedName>
        <fullName evidence="10">NADPH oxidase activator 1</fullName>
    </submittedName>
</protein>
<evidence type="ECO:0000256" key="4">
    <source>
        <dbReference type="ARBA" id="ARBA00022490"/>
    </source>
</evidence>
<dbReference type="AlphaFoldDB" id="A0A8C2V323"/>
<dbReference type="SUPFAM" id="SSF50044">
    <property type="entry name" value="SH3-domain"/>
    <property type="match status" value="1"/>
</dbReference>
<keyword evidence="4" id="KW-0963">Cytoplasm</keyword>
<sequence>MRSLGEQVRDWHRGAEAVARGDWGSALRLFSGVVELPSRMSFNVGCVHLLAGDPEAALQAFDQAVTKDTCMAVGFLQRGVAHFQLERFQEALADFQLALEQLRGNSVIDYTQLGLHFRLQAWEVLYNMASAQCRLGLWAEAADTLAEAVSKWPERAQEGLAVALYHVQKRAPLQPRQVPPGEVFRPHRRYLEHLEPMDFLGKAKVVVSAVPDDRPSGVQPEQRPSVAPAGKMVPSSSGEGLRGAAAQDSKGSVAVTVQCTLTVELQAPRGAGLAGLRALLAEALPAQAQQAQLSYWAPEDSKLWVPIPGEDALQKAWRDAASAPHGLRLQCRGAGGRPVLYQVLAQHDYLAQGPEDLDLRRGDMVDVLAEVDEAWLEGHRHGYIGIFPKSFVAPPSGAVPKPGPGPEQEDRL</sequence>
<dbReference type="GO" id="GO:0042554">
    <property type="term" value="P:superoxide anion generation"/>
    <property type="evidence" value="ECO:0007669"/>
    <property type="project" value="TreeGrafter"/>
</dbReference>
<dbReference type="GO" id="GO:0010310">
    <property type="term" value="P:regulation of hydrogen peroxide metabolic process"/>
    <property type="evidence" value="ECO:0007669"/>
    <property type="project" value="Ensembl"/>
</dbReference>
<evidence type="ECO:0000313" key="11">
    <source>
        <dbReference type="Proteomes" id="UP000694398"/>
    </source>
</evidence>
<evidence type="ECO:0000256" key="7">
    <source>
        <dbReference type="PROSITE-ProRule" id="PRU00192"/>
    </source>
</evidence>
<dbReference type="SMART" id="SM00326">
    <property type="entry name" value="SH3"/>
    <property type="match status" value="1"/>
</dbReference>
<dbReference type="Gene3D" id="2.30.30.40">
    <property type="entry name" value="SH3 Domains"/>
    <property type="match status" value="1"/>
</dbReference>
<reference evidence="10" key="1">
    <citation type="submission" date="2025-08" db="UniProtKB">
        <authorList>
            <consortium name="Ensembl"/>
        </authorList>
    </citation>
    <scope>IDENTIFICATION</scope>
</reference>
<dbReference type="GO" id="GO:0031267">
    <property type="term" value="F:small GTPase binding"/>
    <property type="evidence" value="ECO:0007669"/>
    <property type="project" value="Ensembl"/>
</dbReference>
<keyword evidence="3 7" id="KW-0728">SH3 domain</keyword>
<dbReference type="FunFam" id="1.25.40.10:FF:000017">
    <property type="entry name" value="NADPH oxidase regulator NoxR"/>
    <property type="match status" value="1"/>
</dbReference>
<evidence type="ECO:0000256" key="1">
    <source>
        <dbReference type="ARBA" id="ARBA00004496"/>
    </source>
</evidence>
<dbReference type="Gene3D" id="1.25.40.10">
    <property type="entry name" value="Tetratricopeptide repeat domain"/>
    <property type="match status" value="1"/>
</dbReference>
<dbReference type="GO" id="GO:0060263">
    <property type="term" value="P:regulation of respiratory burst"/>
    <property type="evidence" value="ECO:0007669"/>
    <property type="project" value="Ensembl"/>
</dbReference>
<dbReference type="GO" id="GO:0017124">
    <property type="term" value="F:SH3 domain binding"/>
    <property type="evidence" value="ECO:0007669"/>
    <property type="project" value="Ensembl"/>
</dbReference>
<gene>
    <name evidence="10" type="primary">NOXA1</name>
</gene>
<dbReference type="GO" id="GO:0016176">
    <property type="term" value="F:superoxide-generating NADPH oxidase activator activity"/>
    <property type="evidence" value="ECO:0007669"/>
    <property type="project" value="Ensembl"/>
</dbReference>
<comment type="similarity">
    <text evidence="2">Belongs to the NCF2/NOXA1 family.</text>
</comment>
<name>A0A8C2V323_CHILA</name>
<dbReference type="PANTHER" id="PTHR15175">
    <property type="entry name" value="NEUTROPHIL CYTOSOLIC FACTOR 2, NEUTROPHIL NADPH OXIDASE FACTOR 2"/>
    <property type="match status" value="1"/>
</dbReference>
<evidence type="ECO:0000256" key="6">
    <source>
        <dbReference type="ARBA" id="ARBA00022803"/>
    </source>
</evidence>
<feature type="domain" description="SH3" evidence="9">
    <location>
        <begin position="338"/>
        <end position="397"/>
    </location>
</feature>
<dbReference type="Pfam" id="PF13432">
    <property type="entry name" value="TPR_16"/>
    <property type="match status" value="1"/>
</dbReference>
<dbReference type="OMA" id="VLYRMVA"/>
<dbReference type="InterPro" id="IPR051864">
    <property type="entry name" value="NCF2_NOXA1"/>
</dbReference>
<dbReference type="SUPFAM" id="SSF54277">
    <property type="entry name" value="CAD &amp; PB1 domains"/>
    <property type="match status" value="1"/>
</dbReference>
<dbReference type="Pfam" id="PF00018">
    <property type="entry name" value="SH3_1"/>
    <property type="match status" value="1"/>
</dbReference>
<dbReference type="Pfam" id="PF13174">
    <property type="entry name" value="TPR_6"/>
    <property type="match status" value="1"/>
</dbReference>
<dbReference type="PROSITE" id="PS50002">
    <property type="entry name" value="SH3"/>
    <property type="match status" value="1"/>
</dbReference>
<keyword evidence="11" id="KW-1185">Reference proteome</keyword>
<dbReference type="SUPFAM" id="SSF48452">
    <property type="entry name" value="TPR-like"/>
    <property type="match status" value="1"/>
</dbReference>
<dbReference type="PRINTS" id="PR00499">
    <property type="entry name" value="P67PHOX"/>
</dbReference>
<dbReference type="Gene3D" id="3.10.20.90">
    <property type="entry name" value="Phosphatidylinositol 3-kinase Catalytic Subunit, Chain A, domain 1"/>
    <property type="match status" value="1"/>
</dbReference>
<dbReference type="Ensembl" id="ENSCLAT00000008178.1">
    <property type="protein sequence ID" value="ENSCLAP00000008056.1"/>
    <property type="gene ID" value="ENSCLAG00000005644.1"/>
</dbReference>
<feature type="region of interest" description="Disordered" evidence="8">
    <location>
        <begin position="211"/>
        <end position="247"/>
    </location>
</feature>
<evidence type="ECO:0000256" key="5">
    <source>
        <dbReference type="ARBA" id="ARBA00022737"/>
    </source>
</evidence>
<keyword evidence="6" id="KW-0802">TPR repeat</keyword>
<evidence type="ECO:0000256" key="3">
    <source>
        <dbReference type="ARBA" id="ARBA00022443"/>
    </source>
</evidence>
<proteinExistence type="inferred from homology"/>
<dbReference type="PANTHER" id="PTHR15175:SF4">
    <property type="entry name" value="NADPH OXIDASE ACTIVATOR 1"/>
    <property type="match status" value="1"/>
</dbReference>